<dbReference type="NCBIfam" id="NF001277">
    <property type="entry name" value="PRK00235.1-3"/>
    <property type="match status" value="1"/>
</dbReference>
<dbReference type="AlphaFoldDB" id="A0A094JYI3"/>
<feature type="transmembrane region" description="Helical" evidence="19">
    <location>
        <begin position="116"/>
        <end position="134"/>
    </location>
</feature>
<evidence type="ECO:0000256" key="17">
    <source>
        <dbReference type="ARBA" id="ARBA00048623"/>
    </source>
</evidence>
<feature type="transmembrane region" description="Helical" evidence="19">
    <location>
        <begin position="186"/>
        <end position="202"/>
    </location>
</feature>
<feature type="transmembrane region" description="Helical" evidence="19">
    <location>
        <begin position="68"/>
        <end position="86"/>
    </location>
</feature>
<dbReference type="EC" id="2.7.8.26" evidence="5 19"/>
<dbReference type="GO" id="GO:0009236">
    <property type="term" value="P:cobalamin biosynthetic process"/>
    <property type="evidence" value="ECO:0007669"/>
    <property type="project" value="UniProtKB-UniRule"/>
</dbReference>
<proteinExistence type="inferred from homology"/>
<gene>
    <name evidence="19" type="primary">cobS</name>
    <name evidence="20" type="ORF">HR45_10700</name>
</gene>
<dbReference type="STRING" id="1515746.HR45_10700"/>
<keyword evidence="12 19" id="KW-1133">Transmembrane helix</keyword>
<dbReference type="PANTHER" id="PTHR34148:SF1">
    <property type="entry name" value="ADENOSYLCOBINAMIDE-GDP RIBAZOLETRANSFERASE"/>
    <property type="match status" value="1"/>
</dbReference>
<comment type="caution">
    <text evidence="20">The sequence shown here is derived from an EMBL/GenBank/DDBJ whole genome shotgun (WGS) entry which is preliminary data.</text>
</comment>
<evidence type="ECO:0000256" key="15">
    <source>
        <dbReference type="ARBA" id="ARBA00032605"/>
    </source>
</evidence>
<keyword evidence="13 19" id="KW-0472">Membrane</keyword>
<reference evidence="20 21" key="1">
    <citation type="submission" date="2014-06" db="EMBL/GenBank/DDBJ databases">
        <title>Shewanella sp. YQH10.</title>
        <authorList>
            <person name="Liu Y."/>
            <person name="Zeng R."/>
        </authorList>
    </citation>
    <scope>NUCLEOTIDE SEQUENCE [LARGE SCALE GENOMIC DNA]</scope>
    <source>
        <strain evidence="20 21">YQH10</strain>
    </source>
</reference>
<evidence type="ECO:0000313" key="20">
    <source>
        <dbReference type="EMBL" id="KFZ37476.1"/>
    </source>
</evidence>
<dbReference type="Proteomes" id="UP000029264">
    <property type="component" value="Unassembled WGS sequence"/>
</dbReference>
<dbReference type="OrthoDB" id="9794626at2"/>
<dbReference type="NCBIfam" id="TIGR00317">
    <property type="entry name" value="cobS"/>
    <property type="match status" value="1"/>
</dbReference>
<evidence type="ECO:0000256" key="19">
    <source>
        <dbReference type="HAMAP-Rule" id="MF_00719"/>
    </source>
</evidence>
<dbReference type="GO" id="GO:0005886">
    <property type="term" value="C:plasma membrane"/>
    <property type="evidence" value="ECO:0007669"/>
    <property type="project" value="UniProtKB-SubCell"/>
</dbReference>
<comment type="catalytic activity">
    <reaction evidence="18 19">
        <text>alpha-ribazole 5'-phosphate + adenosylcob(III)inamide-GDP = adenosylcob(III)alamin 5'-phosphate + GMP + H(+)</text>
        <dbReference type="Rhea" id="RHEA:23560"/>
        <dbReference type="ChEBI" id="CHEBI:15378"/>
        <dbReference type="ChEBI" id="CHEBI:57918"/>
        <dbReference type="ChEBI" id="CHEBI:58115"/>
        <dbReference type="ChEBI" id="CHEBI:60487"/>
        <dbReference type="ChEBI" id="CHEBI:60493"/>
        <dbReference type="EC" id="2.7.8.26"/>
    </reaction>
</comment>
<dbReference type="GO" id="GO:0008818">
    <property type="term" value="F:cobalamin 5'-phosphate synthase activity"/>
    <property type="evidence" value="ECO:0007669"/>
    <property type="project" value="UniProtKB-UniRule"/>
</dbReference>
<evidence type="ECO:0000313" key="21">
    <source>
        <dbReference type="Proteomes" id="UP000029264"/>
    </source>
</evidence>
<comment type="cofactor">
    <cofactor evidence="1 19">
        <name>Mg(2+)</name>
        <dbReference type="ChEBI" id="CHEBI:18420"/>
    </cofactor>
</comment>
<keyword evidence="11 19" id="KW-0460">Magnesium</keyword>
<keyword evidence="7 19" id="KW-1003">Cell membrane</keyword>
<feature type="transmembrane region" description="Helical" evidence="19">
    <location>
        <begin position="43"/>
        <end position="62"/>
    </location>
</feature>
<keyword evidence="10 19" id="KW-0812">Transmembrane</keyword>
<evidence type="ECO:0000256" key="3">
    <source>
        <dbReference type="ARBA" id="ARBA00004663"/>
    </source>
</evidence>
<dbReference type="RefSeq" id="WP_037442659.1">
    <property type="nucleotide sequence ID" value="NZ_JPEO01000006.1"/>
</dbReference>
<organism evidence="20 21">
    <name type="scientific">Shewanella mangrovi</name>
    <dbReference type="NCBI Taxonomy" id="1515746"/>
    <lineage>
        <taxon>Bacteria</taxon>
        <taxon>Pseudomonadati</taxon>
        <taxon>Pseudomonadota</taxon>
        <taxon>Gammaproteobacteria</taxon>
        <taxon>Alteromonadales</taxon>
        <taxon>Shewanellaceae</taxon>
        <taxon>Shewanella</taxon>
    </lineage>
</organism>
<accession>A0A094JYI3</accession>
<dbReference type="GO" id="GO:0051073">
    <property type="term" value="F:adenosylcobinamide-GDP ribazoletransferase activity"/>
    <property type="evidence" value="ECO:0007669"/>
    <property type="project" value="UniProtKB-UniRule"/>
</dbReference>
<keyword evidence="9 19" id="KW-0808">Transferase</keyword>
<protein>
    <recommendedName>
        <fullName evidence="6 19">Adenosylcobinamide-GDP ribazoletransferase</fullName>
        <ecNumber evidence="5 19">2.7.8.26</ecNumber>
    </recommendedName>
    <alternativeName>
        <fullName evidence="16 19">Cobalamin synthase</fullName>
    </alternativeName>
    <alternativeName>
        <fullName evidence="15 19">Cobalamin-5'-phosphate synthase</fullName>
    </alternativeName>
</protein>
<evidence type="ECO:0000256" key="11">
    <source>
        <dbReference type="ARBA" id="ARBA00022842"/>
    </source>
</evidence>
<dbReference type="UniPathway" id="UPA00148">
    <property type="reaction ID" value="UER00238"/>
</dbReference>
<keyword evidence="8 19" id="KW-0169">Cobalamin biosynthesis</keyword>
<dbReference type="HAMAP" id="MF_00719">
    <property type="entry name" value="CobS"/>
    <property type="match status" value="1"/>
</dbReference>
<name>A0A094JYI3_9GAMM</name>
<keyword evidence="21" id="KW-1185">Reference proteome</keyword>
<evidence type="ECO:0000256" key="2">
    <source>
        <dbReference type="ARBA" id="ARBA00004651"/>
    </source>
</evidence>
<evidence type="ECO:0000256" key="12">
    <source>
        <dbReference type="ARBA" id="ARBA00022989"/>
    </source>
</evidence>
<comment type="similarity">
    <text evidence="4 19">Belongs to the CobS family.</text>
</comment>
<dbReference type="eggNOG" id="COG0368">
    <property type="taxonomic scope" value="Bacteria"/>
</dbReference>
<comment type="pathway">
    <text evidence="3 19">Cofactor biosynthesis; adenosylcobalamin biosynthesis; adenosylcobalamin from cob(II)yrinate a,c-diamide: step 7/7.</text>
</comment>
<dbReference type="InterPro" id="IPR003805">
    <property type="entry name" value="CobS"/>
</dbReference>
<evidence type="ECO:0000256" key="4">
    <source>
        <dbReference type="ARBA" id="ARBA00010561"/>
    </source>
</evidence>
<evidence type="ECO:0000256" key="10">
    <source>
        <dbReference type="ARBA" id="ARBA00022692"/>
    </source>
</evidence>
<dbReference type="PANTHER" id="PTHR34148">
    <property type="entry name" value="ADENOSYLCOBINAMIDE-GDP RIBAZOLETRANSFERASE"/>
    <property type="match status" value="1"/>
</dbReference>
<evidence type="ECO:0000256" key="13">
    <source>
        <dbReference type="ARBA" id="ARBA00023136"/>
    </source>
</evidence>
<evidence type="ECO:0000256" key="18">
    <source>
        <dbReference type="ARBA" id="ARBA00049504"/>
    </source>
</evidence>
<feature type="transmembrane region" description="Helical" evidence="19">
    <location>
        <begin position="146"/>
        <end position="166"/>
    </location>
</feature>
<comment type="subcellular location">
    <subcellularLocation>
        <location evidence="2 19">Cell membrane</location>
        <topology evidence="2 19">Multi-pass membrane protein</topology>
    </subcellularLocation>
</comment>
<evidence type="ECO:0000256" key="14">
    <source>
        <dbReference type="ARBA" id="ARBA00025228"/>
    </source>
</evidence>
<evidence type="ECO:0000256" key="16">
    <source>
        <dbReference type="ARBA" id="ARBA00032853"/>
    </source>
</evidence>
<evidence type="ECO:0000256" key="1">
    <source>
        <dbReference type="ARBA" id="ARBA00001946"/>
    </source>
</evidence>
<dbReference type="EMBL" id="JPEO01000006">
    <property type="protein sequence ID" value="KFZ37476.1"/>
    <property type="molecule type" value="Genomic_DNA"/>
</dbReference>
<evidence type="ECO:0000256" key="5">
    <source>
        <dbReference type="ARBA" id="ARBA00013200"/>
    </source>
</evidence>
<evidence type="ECO:0000256" key="7">
    <source>
        <dbReference type="ARBA" id="ARBA00022475"/>
    </source>
</evidence>
<dbReference type="Pfam" id="PF02654">
    <property type="entry name" value="CobS"/>
    <property type="match status" value="1"/>
</dbReference>
<sequence>MRDRAVWLEQLRLLLIAIGFFTRIPVPSQINVDSDSLNRASRYFGLVGLIVGGVSALVMWLVSLALPMSIAIVLAMLTSVLLTGGFHEDGLADTADGFGGGWSIADKLSIMKDSRLGSYGALALVLVLLLKFELLTELALYDPVSAFFALILAHTLSRVIAASLIYSEAYVRDDGKSKPLAHQQSLNDLGILLLTGVLVVMLVAPASIVTFIVCAVIIRFALVFWLRSQIGGYTGDTLGAAQQLSELAIYILLLVGRNSGG</sequence>
<evidence type="ECO:0000256" key="9">
    <source>
        <dbReference type="ARBA" id="ARBA00022679"/>
    </source>
</evidence>
<evidence type="ECO:0000256" key="6">
    <source>
        <dbReference type="ARBA" id="ARBA00015850"/>
    </source>
</evidence>
<comment type="function">
    <text evidence="14 19">Joins adenosylcobinamide-GDP and alpha-ribazole to generate adenosylcobalamin (Ado-cobalamin). Also synthesizes adenosylcobalamin 5'-phosphate from adenosylcobinamide-GDP and alpha-ribazole 5'-phosphate.</text>
</comment>
<evidence type="ECO:0000256" key="8">
    <source>
        <dbReference type="ARBA" id="ARBA00022573"/>
    </source>
</evidence>
<comment type="catalytic activity">
    <reaction evidence="17 19">
        <text>alpha-ribazole + adenosylcob(III)inamide-GDP = adenosylcob(III)alamin + GMP + H(+)</text>
        <dbReference type="Rhea" id="RHEA:16049"/>
        <dbReference type="ChEBI" id="CHEBI:10329"/>
        <dbReference type="ChEBI" id="CHEBI:15378"/>
        <dbReference type="ChEBI" id="CHEBI:18408"/>
        <dbReference type="ChEBI" id="CHEBI:58115"/>
        <dbReference type="ChEBI" id="CHEBI:60487"/>
        <dbReference type="EC" id="2.7.8.26"/>
    </reaction>
</comment>